<feature type="compositionally biased region" description="Basic residues" evidence="26">
    <location>
        <begin position="1327"/>
        <end position="1341"/>
    </location>
</feature>
<feature type="compositionally biased region" description="Basic and acidic residues" evidence="26">
    <location>
        <begin position="159"/>
        <end position="174"/>
    </location>
</feature>
<keyword evidence="14 22" id="KW-0103">Bromodomain</keyword>
<dbReference type="SMART" id="SM00571">
    <property type="entry name" value="DDT"/>
    <property type="match status" value="1"/>
</dbReference>
<dbReference type="PROSITE" id="PS50089">
    <property type="entry name" value="ZF_RING_2"/>
    <property type="match status" value="1"/>
</dbReference>
<dbReference type="InterPro" id="IPR047256">
    <property type="entry name" value="BAZ1B_PHD"/>
</dbReference>
<dbReference type="VEuPathDB" id="VectorBase:BGLAX_035915"/>
<dbReference type="PANTHER" id="PTHR46802:SF1">
    <property type="entry name" value="TYROSINE-PROTEIN KINASE BAZ1B"/>
    <property type="match status" value="1"/>
</dbReference>
<evidence type="ECO:0000256" key="17">
    <source>
        <dbReference type="ARBA" id="ARBA00023242"/>
    </source>
</evidence>
<feature type="coiled-coil region" evidence="25">
    <location>
        <begin position="553"/>
        <end position="608"/>
    </location>
</feature>
<dbReference type="SUPFAM" id="SSF47370">
    <property type="entry name" value="Bromodomain"/>
    <property type="match status" value="1"/>
</dbReference>
<feature type="compositionally biased region" description="Basic residues" evidence="26">
    <location>
        <begin position="424"/>
        <end position="435"/>
    </location>
</feature>
<feature type="domain" description="DDT" evidence="30">
    <location>
        <begin position="629"/>
        <end position="693"/>
    </location>
</feature>
<feature type="compositionally biased region" description="Acidic residues" evidence="26">
    <location>
        <begin position="960"/>
        <end position="976"/>
    </location>
</feature>
<evidence type="ECO:0000256" key="7">
    <source>
        <dbReference type="ARBA" id="ARBA00022763"/>
    </source>
</evidence>
<dbReference type="InterPro" id="IPR013083">
    <property type="entry name" value="Znf_RING/FYVE/PHD"/>
</dbReference>
<keyword evidence="4" id="KW-0808">Transferase</keyword>
<dbReference type="GO" id="GO:0006974">
    <property type="term" value="P:DNA damage response"/>
    <property type="evidence" value="ECO:0007669"/>
    <property type="project" value="UniProtKB-KW"/>
</dbReference>
<dbReference type="KEGG" id="bgt:106054360"/>
<feature type="compositionally biased region" description="Acidic residues" evidence="26">
    <location>
        <begin position="1348"/>
        <end position="1361"/>
    </location>
</feature>
<dbReference type="InterPro" id="IPR028942">
    <property type="entry name" value="WHIM1_dom"/>
</dbReference>
<evidence type="ECO:0000256" key="10">
    <source>
        <dbReference type="ARBA" id="ARBA00022833"/>
    </source>
</evidence>
<keyword evidence="6" id="KW-0547">Nucleotide-binding</keyword>
<feature type="region of interest" description="Disordered" evidence="26">
    <location>
        <begin position="270"/>
        <end position="337"/>
    </location>
</feature>
<feature type="region of interest" description="Disordered" evidence="26">
    <location>
        <begin position="1327"/>
        <end position="1416"/>
    </location>
</feature>
<evidence type="ECO:0000259" key="28">
    <source>
        <dbReference type="PROSITE" id="PS50016"/>
    </source>
</evidence>
<dbReference type="GO" id="GO:0004715">
    <property type="term" value="F:non-membrane spanning protein tyrosine kinase activity"/>
    <property type="evidence" value="ECO:0007669"/>
    <property type="project" value="UniProtKB-EC"/>
</dbReference>
<feature type="compositionally biased region" description="Basic and acidic residues" evidence="26">
    <location>
        <begin position="1137"/>
        <end position="1164"/>
    </location>
</feature>
<dbReference type="InterPro" id="IPR013136">
    <property type="entry name" value="WSTF_Acf1_Cbp146"/>
</dbReference>
<keyword evidence="10" id="KW-0862">Zinc</keyword>
<evidence type="ECO:0000256" key="1">
    <source>
        <dbReference type="ARBA" id="ARBA00001936"/>
    </source>
</evidence>
<feature type="compositionally biased region" description="Basic residues" evidence="26">
    <location>
        <begin position="1365"/>
        <end position="1385"/>
    </location>
</feature>
<comment type="catalytic activity">
    <reaction evidence="18">
        <text>L-tyrosyl-[protein] + ATP = O-phospho-L-tyrosyl-[protein] + ADP + H(+)</text>
        <dbReference type="Rhea" id="RHEA:10596"/>
        <dbReference type="Rhea" id="RHEA-COMP:10136"/>
        <dbReference type="Rhea" id="RHEA-COMP:20101"/>
        <dbReference type="ChEBI" id="CHEBI:15378"/>
        <dbReference type="ChEBI" id="CHEBI:30616"/>
        <dbReference type="ChEBI" id="CHEBI:46858"/>
        <dbReference type="ChEBI" id="CHEBI:61978"/>
        <dbReference type="ChEBI" id="CHEBI:456216"/>
        <dbReference type="EC" id="2.7.10.2"/>
    </reaction>
</comment>
<feature type="compositionally biased region" description="Basic and acidic residues" evidence="26">
    <location>
        <begin position="311"/>
        <end position="323"/>
    </location>
</feature>
<evidence type="ECO:0000259" key="31">
    <source>
        <dbReference type="PROSITE" id="PS51136"/>
    </source>
</evidence>
<dbReference type="PROSITE" id="PS51136">
    <property type="entry name" value="WAC"/>
    <property type="match status" value="1"/>
</dbReference>
<dbReference type="InterPro" id="IPR018359">
    <property type="entry name" value="Bromodomain_CS"/>
</dbReference>
<evidence type="ECO:0000256" key="3">
    <source>
        <dbReference type="ARBA" id="ARBA00011903"/>
    </source>
</evidence>
<dbReference type="Pfam" id="PF15613">
    <property type="entry name" value="WSD"/>
    <property type="match status" value="1"/>
</dbReference>
<dbReference type="STRING" id="6526.A0A2C9JDM7"/>
<dbReference type="CDD" id="cd15628">
    <property type="entry name" value="PHD_BAZ1B"/>
    <property type="match status" value="1"/>
</dbReference>
<evidence type="ECO:0000313" key="32">
    <source>
        <dbReference type="EnsemblMetazoa" id="BGLB001062-PB"/>
    </source>
</evidence>
<keyword evidence="12" id="KW-0805">Transcription regulation</keyword>
<dbReference type="OrthoDB" id="784962at2759"/>
<evidence type="ECO:0000256" key="6">
    <source>
        <dbReference type="ARBA" id="ARBA00022741"/>
    </source>
</evidence>
<dbReference type="SMART" id="SM00249">
    <property type="entry name" value="PHD"/>
    <property type="match status" value="2"/>
</dbReference>
<evidence type="ECO:0000256" key="13">
    <source>
        <dbReference type="ARBA" id="ARBA00023054"/>
    </source>
</evidence>
<dbReference type="InterPro" id="IPR019787">
    <property type="entry name" value="Znf_PHD-finger"/>
</dbReference>
<sequence>MPLLGKKLFTIGAISPQKDKEDWQYFIPHTKERFQSKSEYEKRKSLYEQKIWTCRATGHTNLSHEEACNSEKTVMKQLGDQFPKCFEKDILEIVHHNTVSLENLVDKAWLKLQQQFIVGEKVNLKVKFADKLIPAKVIAIDSNLTCKEASSPACNSPSSDKENSTEEKDKESPKKWVPPKMLPYTYSIELENEAKVIHSVPGSDLHRVEKAPSKDVLRHFIRVSALRSGNTATSPWVVNTDLVKQYKLVNKFADFFLSPLKMSEAIKKAEENGKKRKLSNGATKSAAKKLKLDKSLKKDKKLKNQESTPNTKKELNGTKDSKSAGKNTKVSPKKKACKDSAIIIANSDSEDEVSLAKLKRSSSVVNSDSDSDVPLYQLVDQTTPKKKKKSSEVNVSSDEDIPLSKITPSSPKKSTPKITVNSTPKKKTSLSKSMKKISDKSTSKKSNKKKKILAEEKKKGGMKQVTLFDLTKKGKIEQKSKISEQKTPQKKSPAKTPKSPPRPPPTPAIVKRLLCSKRETLQEKMKYSMLLKKAVSVLSAAQVKNLPEKLKGEVEHKKKLMEEKEKMAKMTQEEREAYLKEKREQAKIVQKQKLLQKLRDQRKRFEDTDLDLTPLPQAKLVPTPDSFPNSLFGDVAMVTEFINSYSGLLMPESEYPIYTDALMKALVGGSSGFAYLSRVLNVLLQTLLQDQIAKGYKEFNTLLSDIAVSSYTASELVRLCLQCEDEDDDVEDVPEEYIRLLKDSEFYQLDVEQKLCVLHGLCSRVLATYSVQDYMEEQQRKVNVLTKQKNTELKQMAAQKKTGKQGGFETKNEKLVEKNEKVEDNKDTKNGSLTITSFYGKEAADITEESDNLISTVKSRRLLAAKAAAEKERLERERMALREKEIQEEKQKEKLRKKQEQMADAINLARMVLRCEPIGTDRHHDRYWVFTNTTPGLYVEKGWVGEEINYNIYKKTKSTEEEEEEEESSESEEETDIPQTGDTPLKLKYRTKKQMIETSTPHPGQNMWFTYRSQKDLDGLLKALHPQGIRESLLKAEIKKRYDDISRAIIMSQRTNLELRDSDGDVEMVEGFKKELSDMELRLRNGGLGGVKDYDEWEATLMKATEISELGLSLLRVHDGILEKFLQGFMKPSNRVGEGEKKQDSETEDKQSDGECADKPQEKEDKREKVIREWKEAVENCQTLSRLHVLMAFLDSCIKWEKSAENAKCKICRKKCDDARLLLCDECNQAFHMYCLRPALNKLPSGDWFCPACKPRRPQERVAESESEADEEEREDACRECGGKEKLIFCSKCPAAFHTQCHDPPLRHPPRGSWECTDCKNGVNERKRGKLSRKVAPKRNYRQALSASEEEEESTEEEEEVTPARSKRSSSNKGRTRNKDKKRSCHIQESTTSSRSRSSTQKEMVTPTHRVSRRGPSELSLCEEVLQKVMKHKSSWPFLEPVDKKIVPDYYVLIKKPMDFQTMMKKCARLSYASPQEFIEDAALVFENAESYNKPDSEVYHCMKEVEKVFREALHKVLPDWPFYRTVNDREESSSGSETGRRRSRNK</sequence>
<feature type="domain" description="PHD-type" evidence="28">
    <location>
        <begin position="1275"/>
        <end position="1322"/>
    </location>
</feature>
<evidence type="ECO:0000256" key="21">
    <source>
        <dbReference type="ARBA" id="ARBA00076449"/>
    </source>
</evidence>
<feature type="region of interest" description="Disordered" evidence="26">
    <location>
        <begin position="1133"/>
        <end position="1164"/>
    </location>
</feature>
<dbReference type="PANTHER" id="PTHR46802">
    <property type="entry name" value="TYROSINE-PROTEIN KINASE BAZ1B"/>
    <property type="match status" value="1"/>
</dbReference>
<organism evidence="32 33">
    <name type="scientific">Biomphalaria glabrata</name>
    <name type="common">Bloodfluke planorb</name>
    <name type="synonym">Freshwater snail</name>
    <dbReference type="NCBI Taxonomy" id="6526"/>
    <lineage>
        <taxon>Eukaryota</taxon>
        <taxon>Metazoa</taxon>
        <taxon>Spiralia</taxon>
        <taxon>Lophotrochozoa</taxon>
        <taxon>Mollusca</taxon>
        <taxon>Gastropoda</taxon>
        <taxon>Heterobranchia</taxon>
        <taxon>Euthyneura</taxon>
        <taxon>Panpulmonata</taxon>
        <taxon>Hygrophila</taxon>
        <taxon>Lymnaeoidea</taxon>
        <taxon>Planorbidae</taxon>
        <taxon>Biomphalaria</taxon>
    </lineage>
</organism>
<dbReference type="PROSITE" id="PS00633">
    <property type="entry name" value="BROMODOMAIN_1"/>
    <property type="match status" value="1"/>
</dbReference>
<feature type="domain" description="PHD-type" evidence="28">
    <location>
        <begin position="1206"/>
        <end position="1256"/>
    </location>
</feature>
<evidence type="ECO:0000256" key="9">
    <source>
        <dbReference type="ARBA" id="ARBA00022777"/>
    </source>
</evidence>
<dbReference type="Pfam" id="PF15612">
    <property type="entry name" value="WHIM1"/>
    <property type="match status" value="1"/>
</dbReference>
<evidence type="ECO:0000256" key="8">
    <source>
        <dbReference type="ARBA" id="ARBA00022771"/>
    </source>
</evidence>
<evidence type="ECO:0000256" key="11">
    <source>
        <dbReference type="ARBA" id="ARBA00022840"/>
    </source>
</evidence>
<dbReference type="FunFam" id="3.30.40.10:FF:000131">
    <property type="entry name" value="tyrosine-protein kinase BAZ1B isoform X1"/>
    <property type="match status" value="1"/>
</dbReference>
<dbReference type="Gene3D" id="3.30.40.10">
    <property type="entry name" value="Zinc/RING finger domain, C3HC4 (zinc finger)"/>
    <property type="match status" value="2"/>
</dbReference>
<dbReference type="SUPFAM" id="SSF57903">
    <property type="entry name" value="FYVE/PHD zinc finger"/>
    <property type="match status" value="2"/>
</dbReference>
<dbReference type="InterPro" id="IPR001487">
    <property type="entry name" value="Bromodomain"/>
</dbReference>
<evidence type="ECO:0000256" key="25">
    <source>
        <dbReference type="SAM" id="Coils"/>
    </source>
</evidence>
<dbReference type="PROSITE" id="PS50827">
    <property type="entry name" value="DDT"/>
    <property type="match status" value="1"/>
</dbReference>
<reference evidence="32" key="1">
    <citation type="submission" date="2020-05" db="UniProtKB">
        <authorList>
            <consortium name="EnsemblMetazoa"/>
        </authorList>
    </citation>
    <scope>IDENTIFICATION</scope>
    <source>
        <strain evidence="32">BB02</strain>
    </source>
</reference>
<evidence type="ECO:0000256" key="24">
    <source>
        <dbReference type="PROSITE-ProRule" id="PRU00475"/>
    </source>
</evidence>
<dbReference type="PROSITE" id="PS50016">
    <property type="entry name" value="ZF_PHD_2"/>
    <property type="match status" value="2"/>
</dbReference>
<dbReference type="PROSITE" id="PS01359">
    <property type="entry name" value="ZF_PHD_1"/>
    <property type="match status" value="1"/>
</dbReference>
<keyword evidence="15" id="KW-0829">Tyrosine-protein kinase</keyword>
<feature type="domain" description="WAC" evidence="31">
    <location>
        <begin position="22"/>
        <end position="131"/>
    </location>
</feature>
<evidence type="ECO:0000256" key="4">
    <source>
        <dbReference type="ARBA" id="ARBA00022679"/>
    </source>
</evidence>
<dbReference type="Pfam" id="PF00439">
    <property type="entry name" value="Bromodomain"/>
    <property type="match status" value="1"/>
</dbReference>
<dbReference type="PRINTS" id="PR00503">
    <property type="entry name" value="BROMODOMAIN"/>
</dbReference>
<evidence type="ECO:0000259" key="30">
    <source>
        <dbReference type="PROSITE" id="PS50827"/>
    </source>
</evidence>
<dbReference type="Gene3D" id="1.20.920.10">
    <property type="entry name" value="Bromodomain-like"/>
    <property type="match status" value="1"/>
</dbReference>
<dbReference type="Pfam" id="PF10537">
    <property type="entry name" value="WAC_Acf1_DNA_bd"/>
    <property type="match status" value="1"/>
</dbReference>
<feature type="compositionally biased region" description="Low complexity" evidence="26">
    <location>
        <begin position="1390"/>
        <end position="1399"/>
    </location>
</feature>
<comment type="similarity">
    <text evidence="19">Belongs to the WAL family. BAZ1B subfamily.</text>
</comment>
<evidence type="ECO:0000256" key="2">
    <source>
        <dbReference type="ARBA" id="ARBA00004123"/>
    </source>
</evidence>
<evidence type="ECO:0000256" key="15">
    <source>
        <dbReference type="ARBA" id="ARBA00023137"/>
    </source>
</evidence>
<dbReference type="InterPro" id="IPR019786">
    <property type="entry name" value="Zinc_finger_PHD-type_CS"/>
</dbReference>
<accession>A0A2C9JDM7</accession>
<keyword evidence="9" id="KW-0418">Kinase</keyword>
<feature type="region of interest" description="Disordered" evidence="26">
    <location>
        <begin position="148"/>
        <end position="176"/>
    </location>
</feature>
<feature type="compositionally biased region" description="Low complexity" evidence="26">
    <location>
        <begin position="403"/>
        <end position="423"/>
    </location>
</feature>
<dbReference type="InterPro" id="IPR001841">
    <property type="entry name" value="Znf_RING"/>
</dbReference>
<evidence type="ECO:0000256" key="22">
    <source>
        <dbReference type="PROSITE-ProRule" id="PRU00035"/>
    </source>
</evidence>
<keyword evidence="11" id="KW-0067">ATP-binding</keyword>
<feature type="compositionally biased region" description="Pro residues" evidence="26">
    <location>
        <begin position="498"/>
        <end position="507"/>
    </location>
</feature>
<evidence type="ECO:0000256" key="20">
    <source>
        <dbReference type="ARBA" id="ARBA00069894"/>
    </source>
</evidence>
<dbReference type="InterPro" id="IPR036427">
    <property type="entry name" value="Bromodomain-like_sf"/>
</dbReference>
<keyword evidence="13 25" id="KW-0175">Coiled coil</keyword>
<evidence type="ECO:0000256" key="19">
    <source>
        <dbReference type="ARBA" id="ARBA00061696"/>
    </source>
</evidence>
<protein>
    <recommendedName>
        <fullName evidence="20">Tyrosine-protein kinase BAZ1B</fullName>
        <ecNumber evidence="3">2.7.10.2</ecNumber>
    </recommendedName>
    <alternativeName>
        <fullName evidence="21">Bromodomain adjacent to zinc finger domain protein 1B</fullName>
    </alternativeName>
</protein>
<keyword evidence="17 24" id="KW-0539">Nucleus</keyword>
<feature type="coiled-coil region" evidence="25">
    <location>
        <begin position="857"/>
        <end position="908"/>
    </location>
</feature>
<evidence type="ECO:0000256" key="16">
    <source>
        <dbReference type="ARBA" id="ARBA00023163"/>
    </source>
</evidence>
<dbReference type="InterPro" id="IPR011011">
    <property type="entry name" value="Znf_FYVE_PHD"/>
</dbReference>
<name>A0A2C9JDM7_BIOGL</name>
<feature type="region of interest" description="Disordered" evidence="26">
    <location>
        <begin position="956"/>
        <end position="984"/>
    </location>
</feature>
<feature type="domain" description="RING-type" evidence="29">
    <location>
        <begin position="1209"/>
        <end position="1254"/>
    </location>
</feature>
<dbReference type="EnsemblMetazoa" id="BGLB001062-RB">
    <property type="protein sequence ID" value="BGLB001062-PB"/>
    <property type="gene ID" value="BGLB001062"/>
</dbReference>
<dbReference type="Proteomes" id="UP000076420">
    <property type="component" value="Unassembled WGS sequence"/>
</dbReference>
<keyword evidence="8 23" id="KW-0863">Zinc-finger</keyword>
<dbReference type="InterPro" id="IPR047174">
    <property type="entry name" value="BAZ1B"/>
</dbReference>
<dbReference type="GO" id="GO:0005524">
    <property type="term" value="F:ATP binding"/>
    <property type="evidence" value="ECO:0007669"/>
    <property type="project" value="UniProtKB-KW"/>
</dbReference>
<evidence type="ECO:0000256" key="14">
    <source>
        <dbReference type="ARBA" id="ARBA00023117"/>
    </source>
</evidence>
<evidence type="ECO:0000256" key="5">
    <source>
        <dbReference type="ARBA" id="ARBA00022723"/>
    </source>
</evidence>
<dbReference type="VEuPathDB" id="VectorBase:BGLB001062"/>
<proteinExistence type="inferred from homology"/>
<comment type="cofactor">
    <cofactor evidence="1">
        <name>Mn(2+)</name>
        <dbReference type="ChEBI" id="CHEBI:29035"/>
    </cofactor>
</comment>
<dbReference type="GO" id="GO:0042393">
    <property type="term" value="F:histone binding"/>
    <property type="evidence" value="ECO:0007669"/>
    <property type="project" value="TreeGrafter"/>
</dbReference>
<comment type="subcellular location">
    <subcellularLocation>
        <location evidence="2 24">Nucleus</location>
    </subcellularLocation>
</comment>
<feature type="domain" description="Bromo" evidence="27">
    <location>
        <begin position="1430"/>
        <end position="1500"/>
    </location>
</feature>
<evidence type="ECO:0000256" key="26">
    <source>
        <dbReference type="SAM" id="MobiDB-lite"/>
    </source>
</evidence>
<feature type="compositionally biased region" description="Basic and acidic residues" evidence="26">
    <location>
        <begin position="470"/>
        <end position="484"/>
    </location>
</feature>
<keyword evidence="5" id="KW-0479">Metal-binding</keyword>
<evidence type="ECO:0000259" key="29">
    <source>
        <dbReference type="PROSITE" id="PS50089"/>
    </source>
</evidence>
<evidence type="ECO:0000256" key="12">
    <source>
        <dbReference type="ARBA" id="ARBA00023015"/>
    </source>
</evidence>
<evidence type="ECO:0000313" key="33">
    <source>
        <dbReference type="Proteomes" id="UP000076420"/>
    </source>
</evidence>
<dbReference type="InterPro" id="IPR028941">
    <property type="entry name" value="WHIM2_dom"/>
</dbReference>
<feature type="region of interest" description="Disordered" evidence="26">
    <location>
        <begin position="359"/>
        <end position="509"/>
    </location>
</feature>
<keyword evidence="7" id="KW-0227">DNA damage</keyword>
<dbReference type="GO" id="GO:0140801">
    <property type="term" value="F:histone H2AXY142 kinase activity"/>
    <property type="evidence" value="ECO:0007669"/>
    <property type="project" value="InterPro"/>
</dbReference>
<evidence type="ECO:0000259" key="27">
    <source>
        <dbReference type="PROSITE" id="PS50014"/>
    </source>
</evidence>
<dbReference type="EC" id="2.7.10.2" evidence="3"/>
<dbReference type="SMART" id="SM00297">
    <property type="entry name" value="BROMO"/>
    <property type="match status" value="1"/>
</dbReference>
<dbReference type="Pfam" id="PF00628">
    <property type="entry name" value="PHD"/>
    <property type="match status" value="2"/>
</dbReference>
<gene>
    <name evidence="32" type="primary">106054360</name>
</gene>
<evidence type="ECO:0000256" key="23">
    <source>
        <dbReference type="PROSITE-ProRule" id="PRU00175"/>
    </source>
</evidence>
<dbReference type="InterPro" id="IPR018501">
    <property type="entry name" value="DDT_dom"/>
</dbReference>
<dbReference type="GO" id="GO:0008270">
    <property type="term" value="F:zinc ion binding"/>
    <property type="evidence" value="ECO:0007669"/>
    <property type="project" value="UniProtKB-KW"/>
</dbReference>
<dbReference type="InterPro" id="IPR001965">
    <property type="entry name" value="Znf_PHD"/>
</dbReference>
<keyword evidence="16" id="KW-0804">Transcription</keyword>
<evidence type="ECO:0000256" key="18">
    <source>
        <dbReference type="ARBA" id="ARBA00051245"/>
    </source>
</evidence>
<dbReference type="GO" id="GO:0090535">
    <property type="term" value="C:WICH complex"/>
    <property type="evidence" value="ECO:0007669"/>
    <property type="project" value="InterPro"/>
</dbReference>
<dbReference type="PROSITE" id="PS50014">
    <property type="entry name" value="BROMODOMAIN_2"/>
    <property type="match status" value="1"/>
</dbReference>